<dbReference type="InterPro" id="IPR046341">
    <property type="entry name" value="SET_dom_sf"/>
</dbReference>
<dbReference type="SUPFAM" id="SSF82199">
    <property type="entry name" value="SET domain"/>
    <property type="match status" value="1"/>
</dbReference>
<dbReference type="GO" id="GO:0016279">
    <property type="term" value="F:protein-lysine N-methyltransferase activity"/>
    <property type="evidence" value="ECO:0007669"/>
    <property type="project" value="InterPro"/>
</dbReference>
<dbReference type="Gene3D" id="3.90.1410.10">
    <property type="entry name" value="set domain protein methyltransferase, domain 1"/>
    <property type="match status" value="1"/>
</dbReference>
<reference evidence="3" key="1">
    <citation type="submission" date="2011-05" db="EMBL/GenBank/DDBJ databases">
        <authorList>
            <person name="Richards S.R."/>
            <person name="Qu J."/>
            <person name="Jiang H."/>
            <person name="Jhangiani S.N."/>
            <person name="Agravi P."/>
            <person name="Goodspeed R."/>
            <person name="Gross S."/>
            <person name="Mandapat C."/>
            <person name="Jackson L."/>
            <person name="Mathew T."/>
            <person name="Pu L."/>
            <person name="Thornton R."/>
            <person name="Saada N."/>
            <person name="Wilczek-Boney K.B."/>
            <person name="Lee S."/>
            <person name="Kovar C."/>
            <person name="Wu Y."/>
            <person name="Scherer S.E."/>
            <person name="Worley K.C."/>
            <person name="Muzny D.M."/>
            <person name="Gibbs R."/>
        </authorList>
    </citation>
    <scope>NUCLEOTIDE SEQUENCE</scope>
    <source>
        <strain evidence="3">Brora</strain>
    </source>
</reference>
<evidence type="ECO:0000313" key="2">
    <source>
        <dbReference type="EnsemblMetazoa" id="SMAR011392-PA"/>
    </source>
</evidence>
<proteinExistence type="predicted"/>
<dbReference type="InterPro" id="IPR001214">
    <property type="entry name" value="SET_dom"/>
</dbReference>
<dbReference type="InterPro" id="IPR050600">
    <property type="entry name" value="SETD3_SETD6_MTase"/>
</dbReference>
<accession>T1JC82</accession>
<evidence type="ECO:0000313" key="3">
    <source>
        <dbReference type="Proteomes" id="UP000014500"/>
    </source>
</evidence>
<feature type="domain" description="SET" evidence="1">
    <location>
        <begin position="165"/>
        <end position="403"/>
    </location>
</feature>
<dbReference type="CDD" id="cd19177">
    <property type="entry name" value="SET_SETD4"/>
    <property type="match status" value="1"/>
</dbReference>
<keyword evidence="3" id="KW-1185">Reference proteome</keyword>
<dbReference type="PROSITE" id="PS50280">
    <property type="entry name" value="SET"/>
    <property type="match status" value="1"/>
</dbReference>
<dbReference type="HOGENOM" id="CLU_528211_0_0_1"/>
<dbReference type="PhylomeDB" id="T1JC82"/>
<dbReference type="PANTHER" id="PTHR13271">
    <property type="entry name" value="UNCHARACTERIZED PUTATIVE METHYLTRANSFERASE"/>
    <property type="match status" value="1"/>
</dbReference>
<dbReference type="EMBL" id="JH432064">
    <property type="status" value="NOT_ANNOTATED_CDS"/>
    <property type="molecule type" value="Genomic_DNA"/>
</dbReference>
<dbReference type="Pfam" id="PF00856">
    <property type="entry name" value="SET"/>
    <property type="match status" value="1"/>
</dbReference>
<name>T1JC82_STRMM</name>
<evidence type="ECO:0000259" key="1">
    <source>
        <dbReference type="PROSITE" id="PS50280"/>
    </source>
</evidence>
<dbReference type="STRING" id="126957.T1JC82"/>
<reference evidence="2" key="2">
    <citation type="submission" date="2015-02" db="UniProtKB">
        <authorList>
            <consortium name="EnsemblMetazoa"/>
        </authorList>
    </citation>
    <scope>IDENTIFICATION</scope>
</reference>
<dbReference type="InterPro" id="IPR044429">
    <property type="entry name" value="SETD4_SET"/>
</dbReference>
<sequence>MQLNRLLDECNRSCIYKQQKAVFKRSSSAKFCEETNCYEIITHQSHSKNRPNSSQKSTNETETYILFPTPIISTGKRLLGNAISFCIYDSFPLEELAIGISAIAPNIHSHLREWLTVPMGNCSGLREHRILWRERMPKMKQDQKTVEKIDHHPSIITLLKWMKTKGYKSNKIILPAIFLGCGRGIMAKCNIEKDTCIISIPHCLLITTAVVNSSWLGLILKKCTSVFLSPRETLCLFLIYENHRGSDSSWRPYIDTLPRNYTLPINWKQIPTDLPERFKDVCLNQIDAIKSSFERVQQVVTFIDSKSPCLKGVVCFENFIWAWCTVQTRGVHFREKNSTDENDNYALAPFLDFFNHSLTADVCRLFSFKHLNVSAKFCEETNCYQIITHQSHSKNSQVFINYGIHDNLHLILNYGFYISMNTHSSVKFVIGTNLVKLDKGVKMFRVDMGKQMQQWTRAFAAPISTNNEQLSRDLIEKCLKNRLNELSKCVVPSHYDDNNLSLFLIEEERNILISYA</sequence>
<dbReference type="Proteomes" id="UP000014500">
    <property type="component" value="Unassembled WGS sequence"/>
</dbReference>
<dbReference type="PANTHER" id="PTHR13271:SF151">
    <property type="entry name" value="SET DOMAIN-CONTAINING PROTEIN 4"/>
    <property type="match status" value="1"/>
</dbReference>
<dbReference type="eggNOG" id="KOG1337">
    <property type="taxonomic scope" value="Eukaryota"/>
</dbReference>
<dbReference type="AlphaFoldDB" id="T1JC82"/>
<protein>
    <recommendedName>
        <fullName evidence="1">SET domain-containing protein</fullName>
    </recommendedName>
</protein>
<organism evidence="2 3">
    <name type="scientific">Strigamia maritima</name>
    <name type="common">European centipede</name>
    <name type="synonym">Geophilus maritimus</name>
    <dbReference type="NCBI Taxonomy" id="126957"/>
    <lineage>
        <taxon>Eukaryota</taxon>
        <taxon>Metazoa</taxon>
        <taxon>Ecdysozoa</taxon>
        <taxon>Arthropoda</taxon>
        <taxon>Myriapoda</taxon>
        <taxon>Chilopoda</taxon>
        <taxon>Pleurostigmophora</taxon>
        <taxon>Geophilomorpha</taxon>
        <taxon>Linotaeniidae</taxon>
        <taxon>Strigamia</taxon>
    </lineage>
</organism>
<dbReference type="EnsemblMetazoa" id="SMAR011392-RA">
    <property type="protein sequence ID" value="SMAR011392-PA"/>
    <property type="gene ID" value="SMAR011392"/>
</dbReference>